<gene>
    <name evidence="2" type="ORF">H4W31_004306</name>
</gene>
<proteinExistence type="predicted"/>
<evidence type="ECO:0000313" key="3">
    <source>
        <dbReference type="Proteomes" id="UP000649753"/>
    </source>
</evidence>
<feature type="compositionally biased region" description="Low complexity" evidence="1">
    <location>
        <begin position="20"/>
        <end position="30"/>
    </location>
</feature>
<accession>A0A927R0H9</accession>
<dbReference type="EMBL" id="JADBEB010000001">
    <property type="protein sequence ID" value="MBE1488668.1"/>
    <property type="molecule type" value="Genomic_DNA"/>
</dbReference>
<reference evidence="2" key="1">
    <citation type="submission" date="2020-10" db="EMBL/GenBank/DDBJ databases">
        <title>Sequencing the genomes of 1000 actinobacteria strains.</title>
        <authorList>
            <person name="Klenk H.-P."/>
        </authorList>
    </citation>
    <scope>NUCLEOTIDE SEQUENCE</scope>
    <source>
        <strain evidence="2">DSM 46832</strain>
    </source>
</reference>
<name>A0A927R0H9_9ACTN</name>
<keyword evidence="3" id="KW-1185">Reference proteome</keyword>
<feature type="region of interest" description="Disordered" evidence="1">
    <location>
        <begin position="123"/>
        <end position="145"/>
    </location>
</feature>
<evidence type="ECO:0000313" key="2">
    <source>
        <dbReference type="EMBL" id="MBE1488668.1"/>
    </source>
</evidence>
<comment type="caution">
    <text evidence="2">The sequence shown here is derived from an EMBL/GenBank/DDBJ whole genome shotgun (WGS) entry which is preliminary data.</text>
</comment>
<dbReference type="AlphaFoldDB" id="A0A927R0H9"/>
<dbReference type="RefSeq" id="WP_192768276.1">
    <property type="nucleotide sequence ID" value="NZ_JADBEB010000001.1"/>
</dbReference>
<protein>
    <submittedName>
        <fullName evidence="2">Uncharacterized protein</fullName>
    </submittedName>
</protein>
<feature type="region of interest" description="Disordered" evidence="1">
    <location>
        <begin position="1"/>
        <end position="30"/>
    </location>
</feature>
<dbReference type="Proteomes" id="UP000649753">
    <property type="component" value="Unassembled WGS sequence"/>
</dbReference>
<organism evidence="2 3">
    <name type="scientific">Plantactinospora soyae</name>
    <dbReference type="NCBI Taxonomy" id="1544732"/>
    <lineage>
        <taxon>Bacteria</taxon>
        <taxon>Bacillati</taxon>
        <taxon>Actinomycetota</taxon>
        <taxon>Actinomycetes</taxon>
        <taxon>Micromonosporales</taxon>
        <taxon>Micromonosporaceae</taxon>
        <taxon>Plantactinospora</taxon>
    </lineage>
</organism>
<evidence type="ECO:0000256" key="1">
    <source>
        <dbReference type="SAM" id="MobiDB-lite"/>
    </source>
</evidence>
<sequence length="227" mass="25128">MGERTEPVGPAPWNDPVDPSGTGAAASGRSSGTPVRVMVLAFTHRLPERVRNYVLNLLAEGVEVDLAILGTDAWSEHEPEQWAEVSRHPRLRVHSLDGAEHRHPVRRAERLLVYKLPGGAVAGTKRLAGRGPRPGAGGQPPEEGRQRISDAIHNRVFMPFWRLGRPRLLARMFHKRLATVDFTGVDRVVAADVYAVTLGWQLARRHPHLVATMQLDLNLHESHRPAG</sequence>